<organism evidence="1 2">
    <name type="scientific">Pseudomonas typographi</name>
    <dbReference type="NCBI Taxonomy" id="2715964"/>
    <lineage>
        <taxon>Bacteria</taxon>
        <taxon>Pseudomonadati</taxon>
        <taxon>Pseudomonadota</taxon>
        <taxon>Gammaproteobacteria</taxon>
        <taxon>Pseudomonadales</taxon>
        <taxon>Pseudomonadaceae</taxon>
        <taxon>Pseudomonas</taxon>
    </lineage>
</organism>
<sequence length="491" mass="51443">MNKIATLGAAVVIVVGVAAIGGAWYTGTRIEPLLNEQVANINQQLAPALAGQGLSANVALVSFERHVFSSEAHYVVTVQSPDLNGGAPAALNVAEHIEHGPFPWSRLKALDVLPVMASSQFTLQRSGELQPWFDLTHGAAPISGQATLGYDQAVNASLQVLPLRWADPRGTLAFSGLNAHVEGNAEGKKLQVTAALDHLDALLHGPEGDAHLQLQGVTLKSGGLKGQSGFYLGTSEVQAASGLLALPNEPAVALEGFLGVGSLEEIDGKLKGSTDYTLASLQVGGKPIGSLQMRWVIDRFDAAATQELITLYQNKLQPQAQAAAEAGVPFTPQLSPADQLLVQASALRLLAGQPHIALENVGLKTANGESHFSLALDLAKPADLNQPAEQLLQQMIQRLDAKLAVSTLSLKDLATVQGQLQGQTDAAILARNAEGAANLAATLATLQGVGRVEGNDIRSDLHYENGVVDFNGQKMTPEAFVQFMAAKVGRG</sequence>
<dbReference type="EMBL" id="JAAOCA010000007">
    <property type="protein sequence ID" value="MBD1598472.1"/>
    <property type="molecule type" value="Genomic_DNA"/>
</dbReference>
<proteinExistence type="predicted"/>
<reference evidence="1 2" key="1">
    <citation type="journal article" date="2020" name="Insects">
        <title>Bacteria Belonging to Pseudomonas typographi sp. nov. from the Bark Beetle Ips typographus Have Genomic Potential to Aid in the Host Ecology.</title>
        <authorList>
            <person name="Peral-Aranega E."/>
            <person name="Saati-Santamaria Z."/>
            <person name="Kolarik M."/>
            <person name="Rivas R."/>
            <person name="Garcia-Fraile P."/>
        </authorList>
    </citation>
    <scope>NUCLEOTIDE SEQUENCE [LARGE SCALE GENOMIC DNA]</scope>
    <source>
        <strain evidence="1 2">CA3A</strain>
    </source>
</reference>
<dbReference type="Proteomes" id="UP000805841">
    <property type="component" value="Unassembled WGS sequence"/>
</dbReference>
<gene>
    <name evidence="1" type="ORF">HAQ05_07115</name>
</gene>
<name>A0ABR7YZ62_9PSED</name>
<comment type="caution">
    <text evidence="1">The sequence shown here is derived from an EMBL/GenBank/DDBJ whole genome shotgun (WGS) entry which is preliminary data.</text>
</comment>
<evidence type="ECO:0000313" key="1">
    <source>
        <dbReference type="EMBL" id="MBD1598472.1"/>
    </source>
</evidence>
<evidence type="ECO:0000313" key="2">
    <source>
        <dbReference type="Proteomes" id="UP000805841"/>
    </source>
</evidence>
<dbReference type="InterPro" id="IPR010352">
    <property type="entry name" value="DUF945"/>
</dbReference>
<dbReference type="RefSeq" id="WP_190418835.1">
    <property type="nucleotide sequence ID" value="NZ_JAAOCA010000007.1"/>
</dbReference>
<accession>A0ABR7YZ62</accession>
<protein>
    <submittedName>
        <fullName evidence="1">YdgA family protein</fullName>
    </submittedName>
</protein>
<dbReference type="Pfam" id="PF06097">
    <property type="entry name" value="DUF945"/>
    <property type="match status" value="1"/>
</dbReference>
<keyword evidence="2" id="KW-1185">Reference proteome</keyword>